<dbReference type="VEuPathDB" id="FungiDB:UMAG_01698"/>
<feature type="region of interest" description="Disordered" evidence="1">
    <location>
        <begin position="837"/>
        <end position="942"/>
    </location>
</feature>
<feature type="region of interest" description="Disordered" evidence="1">
    <location>
        <begin position="1"/>
        <end position="144"/>
    </location>
</feature>
<feature type="compositionally biased region" description="Low complexity" evidence="1">
    <location>
        <begin position="624"/>
        <end position="640"/>
    </location>
</feature>
<gene>
    <name evidence="2" type="ORF">UMAG_01698</name>
</gene>
<protein>
    <submittedName>
        <fullName evidence="2">Uncharacterized protein</fullName>
    </submittedName>
</protein>
<accession>A0A0D1CVY6</accession>
<feature type="compositionally biased region" description="Low complexity" evidence="1">
    <location>
        <begin position="736"/>
        <end position="747"/>
    </location>
</feature>
<dbReference type="OMA" id="ERWRTWP"/>
<dbReference type="eggNOG" id="ENOG502R26V">
    <property type="taxonomic scope" value="Eukaryota"/>
</dbReference>
<proteinExistence type="predicted"/>
<dbReference type="OrthoDB" id="2556096at2759"/>
<feature type="compositionally biased region" description="Polar residues" evidence="1">
    <location>
        <begin position="477"/>
        <end position="491"/>
    </location>
</feature>
<feature type="compositionally biased region" description="Polar residues" evidence="1">
    <location>
        <begin position="365"/>
        <end position="375"/>
    </location>
</feature>
<feature type="compositionally biased region" description="Low complexity" evidence="1">
    <location>
        <begin position="922"/>
        <end position="937"/>
    </location>
</feature>
<feature type="region of interest" description="Disordered" evidence="1">
    <location>
        <begin position="729"/>
        <end position="748"/>
    </location>
</feature>
<feature type="compositionally biased region" description="Low complexity" evidence="1">
    <location>
        <begin position="679"/>
        <end position="688"/>
    </location>
</feature>
<feature type="region of interest" description="Disordered" evidence="1">
    <location>
        <begin position="365"/>
        <end position="408"/>
    </location>
</feature>
<feature type="compositionally biased region" description="Polar residues" evidence="1">
    <location>
        <begin position="382"/>
        <end position="392"/>
    </location>
</feature>
<feature type="region of interest" description="Disordered" evidence="1">
    <location>
        <begin position="958"/>
        <end position="1014"/>
    </location>
</feature>
<feature type="region of interest" description="Disordered" evidence="1">
    <location>
        <begin position="462"/>
        <end position="506"/>
    </location>
</feature>
<feature type="compositionally biased region" description="Basic and acidic residues" evidence="1">
    <location>
        <begin position="906"/>
        <end position="919"/>
    </location>
</feature>
<name>A0A0D1CVY6_MYCMD</name>
<feature type="compositionally biased region" description="Low complexity" evidence="1">
    <location>
        <begin position="654"/>
        <end position="668"/>
    </location>
</feature>
<feature type="compositionally biased region" description="Polar residues" evidence="1">
    <location>
        <begin position="13"/>
        <end position="62"/>
    </location>
</feature>
<feature type="compositionally biased region" description="Basic and acidic residues" evidence="1">
    <location>
        <begin position="958"/>
        <end position="969"/>
    </location>
</feature>
<feature type="compositionally biased region" description="Polar residues" evidence="1">
    <location>
        <begin position="710"/>
        <end position="720"/>
    </location>
</feature>
<dbReference type="InParanoid" id="A0A0D1CVY6"/>
<dbReference type="Proteomes" id="UP000000561">
    <property type="component" value="Chromosome 3"/>
</dbReference>
<evidence type="ECO:0000256" key="1">
    <source>
        <dbReference type="SAM" id="MobiDB-lite"/>
    </source>
</evidence>
<organism evidence="2 3">
    <name type="scientific">Mycosarcoma maydis</name>
    <name type="common">Corn smut fungus</name>
    <name type="synonym">Ustilago maydis</name>
    <dbReference type="NCBI Taxonomy" id="5270"/>
    <lineage>
        <taxon>Eukaryota</taxon>
        <taxon>Fungi</taxon>
        <taxon>Dikarya</taxon>
        <taxon>Basidiomycota</taxon>
        <taxon>Ustilaginomycotina</taxon>
        <taxon>Ustilaginomycetes</taxon>
        <taxon>Ustilaginales</taxon>
        <taxon>Ustilaginaceae</taxon>
        <taxon>Mycosarcoma</taxon>
    </lineage>
</organism>
<keyword evidence="3" id="KW-1185">Reference proteome</keyword>
<feature type="region of interest" description="Disordered" evidence="1">
    <location>
        <begin position="615"/>
        <end position="720"/>
    </location>
</feature>
<dbReference type="KEGG" id="uma:UMAG_01698"/>
<feature type="compositionally biased region" description="Polar residues" evidence="1">
    <location>
        <begin position="100"/>
        <end position="126"/>
    </location>
</feature>
<feature type="compositionally biased region" description="Polar residues" evidence="1">
    <location>
        <begin position="983"/>
        <end position="996"/>
    </location>
</feature>
<feature type="compositionally biased region" description="Low complexity" evidence="1">
    <location>
        <begin position="492"/>
        <end position="505"/>
    </location>
</feature>
<dbReference type="EMBL" id="CM003142">
    <property type="protein sequence ID" value="KIS70528.1"/>
    <property type="molecule type" value="Genomic_DNA"/>
</dbReference>
<evidence type="ECO:0000313" key="2">
    <source>
        <dbReference type="EMBL" id="KIS70528.1"/>
    </source>
</evidence>
<feature type="compositionally biased region" description="Basic and acidic residues" evidence="1">
    <location>
        <begin position="998"/>
        <end position="1008"/>
    </location>
</feature>
<evidence type="ECO:0000313" key="3">
    <source>
        <dbReference type="Proteomes" id="UP000000561"/>
    </source>
</evidence>
<dbReference type="GeneID" id="23562620"/>
<feature type="compositionally biased region" description="Basic and acidic residues" evidence="1">
    <location>
        <begin position="398"/>
        <end position="408"/>
    </location>
</feature>
<dbReference type="AlphaFoldDB" id="A0A0D1CVY6"/>
<reference evidence="2 3" key="1">
    <citation type="journal article" date="2006" name="Nature">
        <title>Insights from the genome of the biotrophic fungal plant pathogen Ustilago maydis.</title>
        <authorList>
            <person name="Kamper J."/>
            <person name="Kahmann R."/>
            <person name="Bolker M."/>
            <person name="Ma L.J."/>
            <person name="Brefort T."/>
            <person name="Saville B.J."/>
            <person name="Banuett F."/>
            <person name="Kronstad J.W."/>
            <person name="Gold S.E."/>
            <person name="Muller O."/>
            <person name="Perlin M.H."/>
            <person name="Wosten H.A."/>
            <person name="de Vries R."/>
            <person name="Ruiz-Herrera J."/>
            <person name="Reynaga-Pena C.G."/>
            <person name="Snetselaar K."/>
            <person name="McCann M."/>
            <person name="Perez-Martin J."/>
            <person name="Feldbrugge M."/>
            <person name="Basse C.W."/>
            <person name="Steinberg G."/>
            <person name="Ibeas J.I."/>
            <person name="Holloman W."/>
            <person name="Guzman P."/>
            <person name="Farman M."/>
            <person name="Stajich J.E."/>
            <person name="Sentandreu R."/>
            <person name="Gonzalez-Prieto J.M."/>
            <person name="Kennell J.C."/>
            <person name="Molina L."/>
            <person name="Schirawski J."/>
            <person name="Mendoza-Mendoza A."/>
            <person name="Greilinger D."/>
            <person name="Munch K."/>
            <person name="Rossel N."/>
            <person name="Scherer M."/>
            <person name="Vranes M."/>
            <person name="Ladendorf O."/>
            <person name="Vincon V."/>
            <person name="Fuchs U."/>
            <person name="Sandrock B."/>
            <person name="Meng S."/>
            <person name="Ho E.C."/>
            <person name="Cahill M.J."/>
            <person name="Boyce K.J."/>
            <person name="Klose J."/>
            <person name="Klosterman S.J."/>
            <person name="Deelstra H.J."/>
            <person name="Ortiz-Castellanos L."/>
            <person name="Li W."/>
            <person name="Sanchez-Alonso P."/>
            <person name="Schreier P.H."/>
            <person name="Hauser-Hahn I."/>
            <person name="Vaupel M."/>
            <person name="Koopmann E."/>
            <person name="Friedrich G."/>
            <person name="Voss H."/>
            <person name="Schluter T."/>
            <person name="Margolis J."/>
            <person name="Platt D."/>
            <person name="Swimmer C."/>
            <person name="Gnirke A."/>
            <person name="Chen F."/>
            <person name="Vysotskaia V."/>
            <person name="Mannhaupt G."/>
            <person name="Guldener U."/>
            <person name="Munsterkotter M."/>
            <person name="Haase D."/>
            <person name="Oesterheld M."/>
            <person name="Mewes H.W."/>
            <person name="Mauceli E.W."/>
            <person name="DeCaprio D."/>
            <person name="Wade C.M."/>
            <person name="Butler J."/>
            <person name="Young S."/>
            <person name="Jaffe D.B."/>
            <person name="Calvo S."/>
            <person name="Nusbaum C."/>
            <person name="Galagan J."/>
            <person name="Birren B.W."/>
        </authorList>
    </citation>
    <scope>NUCLEOTIDE SEQUENCE [LARGE SCALE GENOMIC DNA]</scope>
    <source>
        <strain evidence="3">DSM 14603 / FGSC 9021 / UM521</strain>
    </source>
</reference>
<dbReference type="RefSeq" id="XP_011387674.1">
    <property type="nucleotide sequence ID" value="XM_011389372.1"/>
</dbReference>
<feature type="compositionally biased region" description="Polar residues" evidence="1">
    <location>
        <begin position="854"/>
        <end position="865"/>
    </location>
</feature>
<sequence>MRPFGNANKTHHTSGQPAPGSSHNRTPSSSYVSTLSNALNISTPTSSKKPSNADTPLSNKRFPTSADPAGLQLKQNQACVRDIQALRTPTPRKDARQLSRDLSLSGNEAFRSPTTPVSPWQASLRSPATAEALPAHGSHAHPAPTGRMRYDQWWMSGTSSGRTPDIFTTHSSTVPSAAIVTSLPSNNQSSHYLARGPAGQNISSNTIPVTLNGARSQATGVQSEAFVNYRELPIGTSRVGDHRKSPGPGELSAQCTVSPTSISFMSPVPFAPTLDASTMGDAFFSSMFEQETPSLSTNLLPSNDLTEYLSFPGGAGTTNSARPGSSFHLTHALGHGHGFVAANEPALSYSHDGPAFVCAQPTSWDQNNERSASQDVSHDTVGFQNSSESSGLVMSDLPESKSRDAAPKKQERLAGLGLDLNANAAFERIEVLASPAQGASRPTMLVDEMGRWRLVPLRYESMSHAQGSRTRRERLTIQESSTASFSTGTEASYTSNSNSSTWDSSFGEATSPINRHVSALPDSALVDTPASSIGQNSSRYTHSAKVADQARPASDPDACNAAPEIYMPDLSEFGQSISIEQMAEERWRTWPRNRDSAISRGHPFVSAQPVSPIAVPHLTTSDPRSSFDSLSVSTSSTRSRLMAEPYNKNKGLRSGRPSSSASTSSRSSIGNAAALESQPTSGTTGPTRPRSHIATGSFRMKASSRSSSSGGAETNAVSNERVSATALALRSARGTSQGAPAQAGSSAMKLTRSIDSITPSAPTMSSPTNFWHSVALQRASKSSDGLNPVTQRPRSMLITSPRSDLAGQLGNGATRPSKARVGFNEVSEALNTLRTFLKQKDSNSGTDGHDAAPSRSTENDLQSCFASKPGRTLRRTKGVLPPRGIFSPVGEFGTLPTAASAATNESTREMDSSTADQRRLKALSSPGYASLSSGSTSNRQDDRLAVLEDLSERVLRLKAETELEKERHAAASMPPPPTRRGGSMSQQMHKTASISPKTRREMHDEYLRRRTSGS</sequence>